<evidence type="ECO:0000256" key="1">
    <source>
        <dbReference type="SAM" id="MobiDB-lite"/>
    </source>
</evidence>
<accession>A0A9P5NRK6</accession>
<feature type="region of interest" description="Disordered" evidence="1">
    <location>
        <begin position="20"/>
        <end position="42"/>
    </location>
</feature>
<evidence type="ECO:0000313" key="3">
    <source>
        <dbReference type="Proteomes" id="UP000724874"/>
    </source>
</evidence>
<evidence type="ECO:0000313" key="2">
    <source>
        <dbReference type="EMBL" id="KAF8903909.1"/>
    </source>
</evidence>
<proteinExistence type="predicted"/>
<protein>
    <submittedName>
        <fullName evidence="2">Uncharacterized protein</fullName>
    </submittedName>
</protein>
<dbReference type="EMBL" id="JADNYJ010000028">
    <property type="protein sequence ID" value="KAF8903909.1"/>
    <property type="molecule type" value="Genomic_DNA"/>
</dbReference>
<keyword evidence="3" id="KW-1185">Reference proteome</keyword>
<sequence>MDSRSSPLPTPHPIRIVQPLTWASASNPPQSQREIKFTRSGSIPDSEYNGKLFSLRM</sequence>
<organism evidence="2 3">
    <name type="scientific">Gymnopilus junonius</name>
    <name type="common">Spectacular rustgill mushroom</name>
    <name type="synonym">Gymnopilus spectabilis subsp. junonius</name>
    <dbReference type="NCBI Taxonomy" id="109634"/>
    <lineage>
        <taxon>Eukaryota</taxon>
        <taxon>Fungi</taxon>
        <taxon>Dikarya</taxon>
        <taxon>Basidiomycota</taxon>
        <taxon>Agaricomycotina</taxon>
        <taxon>Agaricomycetes</taxon>
        <taxon>Agaricomycetidae</taxon>
        <taxon>Agaricales</taxon>
        <taxon>Agaricineae</taxon>
        <taxon>Hymenogastraceae</taxon>
        <taxon>Gymnopilus</taxon>
    </lineage>
</organism>
<feature type="compositionally biased region" description="Polar residues" evidence="1">
    <location>
        <begin position="21"/>
        <end position="32"/>
    </location>
</feature>
<gene>
    <name evidence="2" type="ORF">CPB84DRAFT_1773678</name>
</gene>
<dbReference type="Proteomes" id="UP000724874">
    <property type="component" value="Unassembled WGS sequence"/>
</dbReference>
<name>A0A9P5NRK6_GYMJU</name>
<reference evidence="2" key="1">
    <citation type="submission" date="2020-11" db="EMBL/GenBank/DDBJ databases">
        <authorList>
            <consortium name="DOE Joint Genome Institute"/>
            <person name="Ahrendt S."/>
            <person name="Riley R."/>
            <person name="Andreopoulos W."/>
            <person name="LaButti K."/>
            <person name="Pangilinan J."/>
            <person name="Ruiz-duenas F.J."/>
            <person name="Barrasa J.M."/>
            <person name="Sanchez-Garcia M."/>
            <person name="Camarero S."/>
            <person name="Miyauchi S."/>
            <person name="Serrano A."/>
            <person name="Linde D."/>
            <person name="Babiker R."/>
            <person name="Drula E."/>
            <person name="Ayuso-Fernandez I."/>
            <person name="Pacheco R."/>
            <person name="Padilla G."/>
            <person name="Ferreira P."/>
            <person name="Barriuso J."/>
            <person name="Kellner H."/>
            <person name="Castanera R."/>
            <person name="Alfaro M."/>
            <person name="Ramirez L."/>
            <person name="Pisabarro A.G."/>
            <person name="Kuo A."/>
            <person name="Tritt A."/>
            <person name="Lipzen A."/>
            <person name="He G."/>
            <person name="Yan M."/>
            <person name="Ng V."/>
            <person name="Cullen D."/>
            <person name="Martin F."/>
            <person name="Rosso M.-N."/>
            <person name="Henrissat B."/>
            <person name="Hibbett D."/>
            <person name="Martinez A.T."/>
            <person name="Grigoriev I.V."/>
        </authorList>
    </citation>
    <scope>NUCLEOTIDE SEQUENCE</scope>
    <source>
        <strain evidence="2">AH 44721</strain>
    </source>
</reference>
<comment type="caution">
    <text evidence="2">The sequence shown here is derived from an EMBL/GenBank/DDBJ whole genome shotgun (WGS) entry which is preliminary data.</text>
</comment>
<dbReference type="AlphaFoldDB" id="A0A9P5NRK6"/>